<keyword evidence="1" id="KW-0175">Coiled coil</keyword>
<evidence type="ECO:0000313" key="2">
    <source>
        <dbReference type="EMBL" id="GEY47844.1"/>
    </source>
</evidence>
<organism evidence="2">
    <name type="scientific">Tanacetum cinerariifolium</name>
    <name type="common">Dalmatian daisy</name>
    <name type="synonym">Chrysanthemum cinerariifolium</name>
    <dbReference type="NCBI Taxonomy" id="118510"/>
    <lineage>
        <taxon>Eukaryota</taxon>
        <taxon>Viridiplantae</taxon>
        <taxon>Streptophyta</taxon>
        <taxon>Embryophyta</taxon>
        <taxon>Tracheophyta</taxon>
        <taxon>Spermatophyta</taxon>
        <taxon>Magnoliopsida</taxon>
        <taxon>eudicotyledons</taxon>
        <taxon>Gunneridae</taxon>
        <taxon>Pentapetalae</taxon>
        <taxon>asterids</taxon>
        <taxon>campanulids</taxon>
        <taxon>Asterales</taxon>
        <taxon>Asteraceae</taxon>
        <taxon>Asteroideae</taxon>
        <taxon>Anthemideae</taxon>
        <taxon>Anthemidinae</taxon>
        <taxon>Tanacetum</taxon>
    </lineage>
</organism>
<dbReference type="EMBL" id="BKCJ010181945">
    <property type="protein sequence ID" value="GEY47844.1"/>
    <property type="molecule type" value="Genomic_DNA"/>
</dbReference>
<feature type="non-terminal residue" evidence="2">
    <location>
        <position position="1"/>
    </location>
</feature>
<reference evidence="2" key="1">
    <citation type="journal article" date="2019" name="Sci. Rep.">
        <title>Draft genome of Tanacetum cinerariifolium, the natural source of mosquito coil.</title>
        <authorList>
            <person name="Yamashiro T."/>
            <person name="Shiraishi A."/>
            <person name="Satake H."/>
            <person name="Nakayama K."/>
        </authorList>
    </citation>
    <scope>NUCLEOTIDE SEQUENCE</scope>
</reference>
<evidence type="ECO:0000256" key="1">
    <source>
        <dbReference type="SAM" id="Coils"/>
    </source>
</evidence>
<sequence length="514" mass="59174">VETPLFATMLVEPPDAEEEDEVDVHATLTRPSHTIEPSPPLQEPITTPLQAQLATPLTPPQEQPTITSESDMTLLNTLIETCTILSLKVAQLEQDKIDQALEILKLKKRVKKNCYGFSRGCIQTGEKIAEIDADNDVTLVDVETQVDLGDELQGRKDNDNAAIKEVSAAKPTVFDDEEVIMTMAQTLINMKAEKARLLDEQMAKRLHDEEVEQAAAREKQEKDNLEKAKVLQQQLYIDKQENIDWNVVVEQMKEKHLENIKKYQSLKRKPISIAQARKNMIVYLKNMAGYKMEHFKSMTYDKVRPIFEREYNKVQTLFKPDKDVEEPQRKRVAEETLLRESFKKLKAVEVSSSHSTQDTLTIDPKEMSEEGDKNMLEIVLDLNSRLKPYRVSGITQAYQRFEDMLKDFDRDDMDVLWRLVKEKFSLAVPTVDKEKSLWKLHSNCGVHQVSSTIKKHDMYMLTEKDYPLLNGVMTLMLSTRLQVEEDSEMARDLLMKIFMKANQPKSRSLDTPSK</sequence>
<dbReference type="AlphaFoldDB" id="A0A699HUE3"/>
<proteinExistence type="predicted"/>
<comment type="caution">
    <text evidence="2">The sequence shown here is derived from an EMBL/GenBank/DDBJ whole genome shotgun (WGS) entry which is preliminary data.</text>
</comment>
<gene>
    <name evidence="2" type="ORF">Tci_419818</name>
</gene>
<accession>A0A699HUE3</accession>
<evidence type="ECO:0008006" key="3">
    <source>
        <dbReference type="Google" id="ProtNLM"/>
    </source>
</evidence>
<protein>
    <recommendedName>
        <fullName evidence="3">Reverse transcriptase domain-containing protein</fullName>
    </recommendedName>
</protein>
<feature type="coiled-coil region" evidence="1">
    <location>
        <begin position="208"/>
        <end position="235"/>
    </location>
</feature>
<name>A0A699HUE3_TANCI</name>